<dbReference type="InterPro" id="IPR045851">
    <property type="entry name" value="AMP-bd_C_sf"/>
</dbReference>
<dbReference type="InterPro" id="IPR023213">
    <property type="entry name" value="CAT-like_dom_sf"/>
</dbReference>
<dbReference type="HOGENOM" id="CLU_000022_60_0_1"/>
<dbReference type="GO" id="GO:0044550">
    <property type="term" value="P:secondary metabolite biosynthetic process"/>
    <property type="evidence" value="ECO:0007669"/>
    <property type="project" value="TreeGrafter"/>
</dbReference>
<evidence type="ECO:0000313" key="8">
    <source>
        <dbReference type="Proteomes" id="UP000028545"/>
    </source>
</evidence>
<sequence>MVTVNTAWAIVLWSYTGEERIAFPSLSITDDSQKWQHCEASVDWTSKISSVLQRVQSGTKQRSPLLNTVTVFKSGDPCCTTSIGGPHLTGLVCGLPEISLDCAVEFDQGVVDRKQAERLAAAFAHVMDLILSTPDKMLASVDIVSDHDKAELWTWNKAQAPEAINSCAHILFQRQVAMQPTETAVDAWDGSFTYEALDRISTLIAHHLVAQGVGPESMVPLCFDKSCWAIAALMGVIKAGGAMVFIDPANPANRRREIMSQLNGDYILTNSNHAASWESMGVRPIIIDGKLIDCLREFGASPRTGVSPENLLYVVFTSGTTGKPKGCLITHKAFLSGALQHAAKSNLGPRTRVMQLASYSFDVSVLEILTSLISGACVCTPDSAAMTQGLASIINSYQITWAFLTPSLVKLVKPYEVPSLKTLILGGEKLHKADIEKWAAHLQLVNGYGPSECSIAAAGDPHLTPDSDPANIGRSVGGLAWIVQPDNHNRLVPIGAVGELLISGPILARGYLNNPEQTAKHFIKDPGWTQHWAKGHASVSHFYKTGDLARFNSDGTIHFIGRKDTQVKLRGLRIELGEIEHSISKHQHAKHIAVSLPKHGPCKDRLVAVLSLRDFSKEAKPGAANPPLNILTGSRVKSQTEAIRNHLAQCVPEYMIPSMWIVVETWPLLASAKLDRKYVQSWLADMNDDVYHSLIGLDDIQTNDAQLSPVGHTLRNIFGRVLNISADLIPLDKPFLGLGGDSISAMQVMAQCRNSGISVTVKDILRSRNIPELALSAGRVTKSTFSYDEKFDHPFQLSPIQRMYASKLRSVHEELPEVHFNQSFFIRLTKTIPRSVIKAGLNAVVSRHSMLRARFSSESGVWTQRVLSQAEGSYRFKFHDLRSIEDAGSVGMLSQRTLGLKGPVFSVDLLDVDNQQYLFMVGHHAIIDWVSWRILLRDLETFFATGSLGPERPFPFQNWIDLQADHASKHGDPDEALPFEVPSPDFQYWGMDGKPNPLSETSEGIFTLDKESTALLLGGEPHRALRTETLDFLLASLFYSFAQVFDDRELPAIFREGHGREPWDPALDVSETVGWFTTMYPLAITATTGAEDALVATLKKVKDVRHRVPGNGRPYFASRFYNERTAEKFQDHNSIEISFDYLGQFQALDRPEAILRQEVRPSFLPQSDDIGKNVDRLSLIEITAEVIDGEMRYTFVYNRHMRNQNRIQAWIEATKQALNKLVVGMLTAPIDFTLADFPLLSMTYDGLSNLLEHRLPQSGFQDLENIEDIYPCSPMQHGLLVSQSLSGDGVYEYRHQMEIVPRDSSNNLIDAEHVAEAWTRVVQWHSSLRTVFVESSAQDGVFDQLVLRSVSANVVVVDCDERDVAHAFQSQKPISFRSQQPPHRLTICRVAVDKLVCQLEINHAIVDGSSIANIVRDLCLAYEGGLTIQPRFKFSDYIAYIKSKPDVGARDFWRQQLKGQLPCLFPALAPLEGPVGGKAVGQFEVDISLSAEEVKAFCERSNITPLSLFQVAWGMVLKVYTESSKVSFGYLSSGRDASLPGIENGVGAFMTMLVCGLDLSECKLSDVLQKTAEDFIKSLPHQYCGLANIQRSLDLGNSPLFNTILSFHRDDDVPELNASGIAIKSLKAHDPTEYALSLDVGLLKSTLAVTMQFWTDHLTREQVRSIASALDKALSTIVHHPDIDIGEAELVSQFHVDKMLQFNGNGEPLPTSNRLVFTDIEKNARIQPEAEAICAWDGSWTYKDLDDVTTRLGHHLRSVGVGPEVIVPYVFYKSAWAAIAMISITKAGGAFVGLDPTHPRHRLENLVADVNATVICVSPETADLVKGMDRVKKLVVIDADFARRLPTKDGPPCPEVRPYNLSCVVFSSGTTAKPKTIALEHSSMSTMADLLGPPFMLDQNSRVFQFAAYPYDVSNHDVLVTLQRGGCVCIPSEDERINDPGSAIQRLRANWAALTTTVLKLLHPKRVPSLKFISCGGEPMDRETVETWAGAGDLVNGYGPAETAVTVTVSTPLTVNSSSSNIGRPYGSRAWVVDVSNYNKLVPLGAAGELLLEGPQLARCYLNNPEGTSKAFVHNPKWAQAMTPGLNRRFYRTGDICRFNSDGTLSIMGRRDTMIKVNGQRVELDEINYQVQSHLGKKAAVVVDGFPLKADSKSLTLAAFLCYPQSTLASASPADPQSLILDVSDELSLQHATLRSSLQSRLPKYMIPSMYIPVSTIPPTRNGKLDRRRIREVVLNLSESQIARYSLQDIVKREPETEAEMVLQALWSEVLRRPIENIGANDDFFHIGGDSFGAMKLVAAARMRNLTITVPDIFKSSKLSDMALTLVKGGENGILGADPTEAKPFDLLSHLSPESLHRVKREVAQQCGVNDDQVIDIYPCTPLQEGLMALSTRLGRGAYKAQKVFRLTSNDFDTSRFKNAWNRVAASEAILRTRIVNTNDAGTLQAVLDGDLEWCETDESLDTYLDKDMKTPITYGGPLLRLALVNNPKERYFVWSAHHAVYDGWSAAITFDQVQRALADDLRLPKHVPYKEFIKYFSERNSSEQRAFWESQFPDEKGIPTSFPAVPMGYIPKTHETLRSRVSAKVKGLTPEGGNITASTVLRAAWASVISRYGQANDIVFAVTLSGRTAPVPGISSMNGPTITTVPVRVELDVTGETTIQQFLSTLHSQATSIMPFEQVGLQNIRSQGETARAAIDNIANLLVIQPSTSDSNEENFDGMEVVPRNLDEFDSYPLVMSCCMSDDGTTDLEVKYDQSIIPRTQMQRIIRQFDFTLRQMCSSSLNTRLREIGVVNPGDLNEIMRWNGALPETINACIHHVVAARTEKRPGAHAVCAWDGNFTYKELDHVSVKLASHLQSLGVGPETKIGLCFEKSKWNVVAMLSVLKAGGAYTHLNPSYPASMMEGILGDLGARIVVCSPQHAPLLAGVVPDVVIVDQNTIDRLPIPADPVRSSTRPDNSAFVVFTSGSTGKPKGVTVEHRGFCSMQHYQAPRLTIGEKTRTLQFAAHWFDISNADTFITLMRGGCVCVPSEEERLSNLAGAINKYKVNWATMVPTAAAILRPDEVPNLTHLSLGGEAIRPDLYERWSRRVVLMNSYGPAECSVLTTMGSLVPGVSPQNIGVGLGCRTWITDQSDHNRLVSIGCIGELCVEGPIVTRGYHNNTTITAQAYIGNPEFAKRLGIDDMRIYKTGDLVRYESDGTLFYIGRKDGQVKIHGQRIECGEVEHHIVANGFPVDAVVVERVYEGGDEDKSALAAFINLGSSDSKEKKKEDFQLSTELSAEEKRRLLDLRLALCNVLQPYMVPSLFIALREMPLTQTGKRDRKTLRQAGAHLSPSQLEQYRLVGAGVEEDHHGTVCSTESELLLRALWGEVLGLSPESIRANDNFLQKGGDSIRAIALSSAARRARRCLTVGDIFRYPCLHQMATRLERDGTDVDQPILPFSLVREDAATIVNHAAEECGVQKDMIQDVYPCTPLQEGLMAISTRVPGAYIATRIFTLPKCVDLDAFKRAWEKAVDMFPILRTRIILGPHLESLQVVLSEPLGWGEINGSVKTYLAQFGLSRVEYGQPLASYAISTRSRKFVWISHHALYDGFSAARLLSTVEKLYRGEPVPVGPTFTKFIHYLANIDASQSDAFWREKLSSGSLSSFPHLPSAAYQAQPNSEFIDSFTMPHNKATGILKATILRAAWGLVTARYMESNDIVYGETLSGRNVPVTGIEDMMAPTFTTVPIRIQLDHSESVGQFLNRVQEDSAALIPFQHHGLQSLRRLGSEVYGSLEFNNLFEVQEGSKKNQDDFLVEVQDKQLLKGFFDSYAVIMECVIGDDETVTVEARYDDTVLNAWQMERLYRQFSHVARQLCTGNATMLLSDIDMICPEDVSKIQSWNEKDDMQCVESTVHEVFAEQVRLHPQDTAISGWDGDMTYQELDDLSTNLAKSLVLRGVRKEDIIPVCFEKSKWAIVAAMGVVKAGGAVAQLGISQPLSRSREVLEDTNAKFVITSRQQQTSFNGVIDTVVVDEQAIRDHMCQGEAKLPEVTPSNAVYVLFTSGSTGRSKGIVVEHRNLCTSSRAHGVHLGINRGTRVFQFAAYTFDISCADIFTTLQRGATVCIPSEEERINDLSGAVTKYKADWMFLTPTVAQMVSPGSVPTLRTLVLGGEAPTEENIKTWSDKLRLILIWGPAETTIYATGTPPTTMETSPARLGNTMACHVWLCEPQDHNKLTPLGCVGEIVVEGGLVSRGYLNDKVKTAASYILDPEWITKKGLGDSGDKPRRMYKTGDLARYDEDGVLRYVSRKDNQVKLHGQRLELGEVEHLILKHSHVRHAVARIPRAGPLKDKLVATLSFHRLLTQPNSTDTDNEHFDGSITKLVPLRSLEGGAGDVDVSNIRQDLEDRLPSYMVPSVWISVEAIPLNMNGKINRKTVNEWLEGLGQQTYELLLQGNADGDVRTHPSTQEEQVLQGLVSSVLNLQSPSLGRSFLSLGGDSITAMQLRVRARVQGINLTIQDILKSKSLMALAARAQATSPDLATHSPEPAGAPFGLSPIQKLFFNTAQSTKHFTQSFVLRINQKVTAQHLQTAIGSLVSRHSMLRARFSQASDGTWVQTIISEIEGSYSFRVDEVNGRSQVPQILEKRNDLDMDIRNGPLFAAHLFQITQEKNEQLLFIGAHHLVIDLVSWRIILNDLQELLTTGTLSSAPPLSFQTWLRLQQEHATSLKTNEVLPFKAPAADFVYWGMEGRPNVFGDVTTKDFTLDETLTTKLFGSSNLALNTKPVDIILAAIVHSFHDVFSDRQMPPVFCEGHGREPWNNDVDPNGTVGWFTTISPVYLSSPSPQIVENVRMIKDLRHKIPGNGMPYFSSRFLTEDGRQEFGDDSRLELLFNYLGQYQQLETKDAFFSQVDLAGDSAALNQVGGKLERFALIDISVVVAHGRGRVVFTYNKNMSHQDKIHQWITLAQDAIIRATETLNCMSRRRTVSDFPLLPGLDEARLATVEKTLAEGGINMNNVQDIYPCTPLQQHMLASQEESPKRGLYEVDVFQQILAGQTGPFKAAIDVKSLQQAWRKVVNHHAIMRTVFIPSASRPDCYDQVVLSSYDPDIPVITCADEGDLRDRIKSYKSLGNHSSARNTSEQRPHQRFTLFVTADGRKVACKLEISHALVDGMSTTILFRDLVRAYGGRLSAKSGPAPYFGDYVAWLEKQSTPASVSYWRNLLASSSSRLFCTVSRPRGEHRSLNITLNPALIAAIPIFCRLHGVTIATFFQTVWGLVLRQCVMRSEEVPLFGYMTANRDAAVPGAEDMVGPMTSMLLCRTKFDPTTRVGELLRRTQGEVLEAMQHHSGLAEALQEMEINDSETIQSRNGKLALCNSVMSLQYLEAGPSIGEDRRAATAPPRMKRADNAPLRINNTKKNANLVPRKPRKDTLRSEDKQISLRLLGYRDPNEYDMSVGVQIINNGSGNGKTNIDIKAGFAYWTDALSEAGARRIVRAFQRCAEELSGSSGLRVWMVLRRLG</sequence>
<dbReference type="InterPro" id="IPR006162">
    <property type="entry name" value="Ppantetheine_attach_site"/>
</dbReference>
<dbReference type="FunFam" id="3.30.559.10:FF:000016">
    <property type="entry name" value="Nonribosomal peptide synthase Pes1"/>
    <property type="match status" value="2"/>
</dbReference>
<dbReference type="GO" id="GO:0016874">
    <property type="term" value="F:ligase activity"/>
    <property type="evidence" value="ECO:0007669"/>
    <property type="project" value="UniProtKB-KW"/>
</dbReference>
<proteinExistence type="inferred from homology"/>
<evidence type="ECO:0000256" key="2">
    <source>
        <dbReference type="ARBA" id="ARBA00022450"/>
    </source>
</evidence>
<organism evidence="7 8">
    <name type="scientific">Pseudallescheria apiosperma</name>
    <name type="common">Scedosporium apiospermum</name>
    <dbReference type="NCBI Taxonomy" id="563466"/>
    <lineage>
        <taxon>Eukaryota</taxon>
        <taxon>Fungi</taxon>
        <taxon>Dikarya</taxon>
        <taxon>Ascomycota</taxon>
        <taxon>Pezizomycotina</taxon>
        <taxon>Sordariomycetes</taxon>
        <taxon>Hypocreomycetidae</taxon>
        <taxon>Microascales</taxon>
        <taxon>Microascaceae</taxon>
        <taxon>Scedosporium</taxon>
    </lineage>
</organism>
<dbReference type="Gene3D" id="3.30.300.30">
    <property type="match status" value="4"/>
</dbReference>
<dbReference type="GeneID" id="27728363"/>
<evidence type="ECO:0000256" key="4">
    <source>
        <dbReference type="ARBA" id="ARBA00022598"/>
    </source>
</evidence>
<dbReference type="FunFam" id="3.30.559.30:FF:000002">
    <property type="entry name" value="Nonribosomal peptide synthase Pes1"/>
    <property type="match status" value="2"/>
</dbReference>
<feature type="domain" description="Carrier" evidence="6">
    <location>
        <begin position="705"/>
        <end position="784"/>
    </location>
</feature>
<dbReference type="FunFam" id="1.10.1200.10:FF:000005">
    <property type="entry name" value="Nonribosomal peptide synthetase 1"/>
    <property type="match status" value="1"/>
</dbReference>
<evidence type="ECO:0000256" key="1">
    <source>
        <dbReference type="ARBA" id="ARBA00005179"/>
    </source>
</evidence>
<dbReference type="VEuPathDB" id="FungiDB:SAPIO_CDS9291"/>
<gene>
    <name evidence="7" type="ORF">SAPIO_CDS9291</name>
</gene>
<feature type="domain" description="Carrier" evidence="6">
    <location>
        <begin position="4444"/>
        <end position="4518"/>
    </location>
</feature>
<dbReference type="RefSeq" id="XP_016640029.1">
    <property type="nucleotide sequence ID" value="XM_016790726.1"/>
</dbReference>
<dbReference type="FunFam" id="3.40.50.12780:FF:000014">
    <property type="entry name" value="Nonribosomal peptide synthetase 1"/>
    <property type="match status" value="4"/>
</dbReference>
<comment type="similarity">
    <text evidence="5">Belongs to the NRP synthetase family.</text>
</comment>
<dbReference type="InterPro" id="IPR042099">
    <property type="entry name" value="ANL_N_sf"/>
</dbReference>
<feature type="domain" description="Carrier" evidence="6">
    <location>
        <begin position="2254"/>
        <end position="2330"/>
    </location>
</feature>
<dbReference type="PROSITE" id="PS00455">
    <property type="entry name" value="AMP_BINDING"/>
    <property type="match status" value="3"/>
</dbReference>
<keyword evidence="2" id="KW-0596">Phosphopantetheine</keyword>
<comment type="caution">
    <text evidence="7">The sequence shown here is derived from an EMBL/GenBank/DDBJ whole genome shotgun (WGS) entry which is preliminary data.</text>
</comment>
<dbReference type="InterPro" id="IPR020806">
    <property type="entry name" value="PKS_PP-bd"/>
</dbReference>
<dbReference type="OMA" id="CRTWITD"/>
<protein>
    <recommendedName>
        <fullName evidence="6">Carrier domain-containing protein</fullName>
    </recommendedName>
</protein>
<dbReference type="GO" id="GO:0005737">
    <property type="term" value="C:cytoplasm"/>
    <property type="evidence" value="ECO:0007669"/>
    <property type="project" value="TreeGrafter"/>
</dbReference>
<dbReference type="CDD" id="cd19534">
    <property type="entry name" value="E_NRPS"/>
    <property type="match status" value="2"/>
</dbReference>
<dbReference type="GO" id="GO:0043041">
    <property type="term" value="P:amino acid activation for nonribosomal peptide biosynthetic process"/>
    <property type="evidence" value="ECO:0007669"/>
    <property type="project" value="TreeGrafter"/>
</dbReference>
<keyword evidence="4" id="KW-0436">Ligase</keyword>
<dbReference type="InterPro" id="IPR000873">
    <property type="entry name" value="AMP-dep_synth/lig_dom"/>
</dbReference>
<dbReference type="PANTHER" id="PTHR45527:SF16">
    <property type="entry name" value="NONRIBOSOMAL PEPTIDE SYNTHASE ATNA-RELATED"/>
    <property type="match status" value="1"/>
</dbReference>
<reference evidence="7 8" key="1">
    <citation type="journal article" date="2014" name="Genome Announc.">
        <title>Draft genome sequence of the pathogenic fungus Scedosporium apiospermum.</title>
        <authorList>
            <person name="Vandeputte P."/>
            <person name="Ghamrawi S."/>
            <person name="Rechenmann M."/>
            <person name="Iltis A."/>
            <person name="Giraud S."/>
            <person name="Fleury M."/>
            <person name="Thornton C."/>
            <person name="Delhaes L."/>
            <person name="Meyer W."/>
            <person name="Papon N."/>
            <person name="Bouchara J.P."/>
        </authorList>
    </citation>
    <scope>NUCLEOTIDE SEQUENCE [LARGE SCALE GENOMIC DNA]</scope>
    <source>
        <strain evidence="7 8">IHEM 14462</strain>
    </source>
</reference>
<dbReference type="PANTHER" id="PTHR45527">
    <property type="entry name" value="NONRIBOSOMAL PEPTIDE SYNTHETASE"/>
    <property type="match status" value="1"/>
</dbReference>
<dbReference type="PROSITE" id="PS50075">
    <property type="entry name" value="CARRIER"/>
    <property type="match status" value="4"/>
</dbReference>
<dbReference type="InterPro" id="IPR036736">
    <property type="entry name" value="ACP-like_sf"/>
</dbReference>
<comment type="pathway">
    <text evidence="1">Secondary metabolite biosynthesis.</text>
</comment>
<dbReference type="FunFam" id="3.30.559.30:FF:000003">
    <property type="entry name" value="Nonribosomal peptide synthase SidD"/>
    <property type="match status" value="2"/>
</dbReference>
<dbReference type="InterPro" id="IPR010071">
    <property type="entry name" value="AA_adenyl_dom"/>
</dbReference>
<keyword evidence="3" id="KW-0597">Phosphoprotein</keyword>
<dbReference type="OrthoDB" id="416786at2759"/>
<keyword evidence="8" id="KW-1185">Reference proteome</keyword>
<dbReference type="Gene3D" id="3.30.559.10">
    <property type="entry name" value="Chloramphenicol acetyltransferase-like domain"/>
    <property type="match status" value="6"/>
</dbReference>
<dbReference type="EMBL" id="JOWA01000132">
    <property type="protein sequence ID" value="KEZ40230.1"/>
    <property type="molecule type" value="Genomic_DNA"/>
</dbReference>
<evidence type="ECO:0000256" key="5">
    <source>
        <dbReference type="ARBA" id="ARBA00029454"/>
    </source>
</evidence>
<dbReference type="Pfam" id="PF00550">
    <property type="entry name" value="PP-binding"/>
    <property type="match status" value="4"/>
</dbReference>
<dbReference type="SUPFAM" id="SSF52777">
    <property type="entry name" value="CoA-dependent acyltransferases"/>
    <property type="match status" value="12"/>
</dbReference>
<accession>A0A084FYR8</accession>
<dbReference type="FunFam" id="3.30.559.30:FF:000005">
    <property type="entry name" value="Nonribosomal peptide synthase Pes1"/>
    <property type="match status" value="1"/>
</dbReference>
<dbReference type="NCBIfam" id="NF003417">
    <property type="entry name" value="PRK04813.1"/>
    <property type="match status" value="4"/>
</dbReference>
<dbReference type="CDD" id="cd19545">
    <property type="entry name" value="FUM14_C_NRPS-like"/>
    <property type="match status" value="2"/>
</dbReference>
<dbReference type="InterPro" id="IPR001242">
    <property type="entry name" value="Condensation_dom"/>
</dbReference>
<dbReference type="FunFam" id="3.30.559.10:FF:000017">
    <property type="entry name" value="Nonribosomal peptide synthase Pes1"/>
    <property type="match status" value="1"/>
</dbReference>
<name>A0A084FYR8_PSEDA</name>
<dbReference type="SMART" id="SM00823">
    <property type="entry name" value="PKS_PP"/>
    <property type="match status" value="3"/>
</dbReference>
<dbReference type="CDD" id="cd05918">
    <property type="entry name" value="A_NRPS_SidN3_like"/>
    <property type="match status" value="4"/>
</dbReference>
<dbReference type="Proteomes" id="UP000028545">
    <property type="component" value="Unassembled WGS sequence"/>
</dbReference>
<dbReference type="GO" id="GO:0031177">
    <property type="term" value="F:phosphopantetheine binding"/>
    <property type="evidence" value="ECO:0007669"/>
    <property type="project" value="InterPro"/>
</dbReference>
<dbReference type="PROSITE" id="PS00012">
    <property type="entry name" value="PHOSPHOPANTETHEINE"/>
    <property type="match status" value="1"/>
</dbReference>
<dbReference type="Gene3D" id="3.40.50.12780">
    <property type="entry name" value="N-terminal domain of ligase-like"/>
    <property type="match status" value="4"/>
</dbReference>
<feature type="domain" description="Carrier" evidence="6">
    <location>
        <begin position="3354"/>
        <end position="3430"/>
    </location>
</feature>
<dbReference type="NCBIfam" id="TIGR01733">
    <property type="entry name" value="AA-adenyl-dom"/>
    <property type="match status" value="3"/>
</dbReference>
<dbReference type="InterPro" id="IPR009081">
    <property type="entry name" value="PP-bd_ACP"/>
</dbReference>
<dbReference type="Pfam" id="PF00501">
    <property type="entry name" value="AMP-binding"/>
    <property type="match status" value="4"/>
</dbReference>
<dbReference type="FunFam" id="3.30.300.30:FF:000015">
    <property type="entry name" value="Nonribosomal peptide synthase SidD"/>
    <property type="match status" value="4"/>
</dbReference>
<dbReference type="SUPFAM" id="SSF47336">
    <property type="entry name" value="ACP-like"/>
    <property type="match status" value="4"/>
</dbReference>
<dbReference type="Pfam" id="PF00668">
    <property type="entry name" value="Condensation"/>
    <property type="match status" value="6"/>
</dbReference>
<dbReference type="CDD" id="cd19542">
    <property type="entry name" value="CT_NRPS-like"/>
    <property type="match status" value="2"/>
</dbReference>
<dbReference type="Gene3D" id="1.10.1200.10">
    <property type="entry name" value="ACP-like"/>
    <property type="match status" value="4"/>
</dbReference>
<dbReference type="KEGG" id="sapo:SAPIO_CDS9291"/>
<dbReference type="SUPFAM" id="SSF56801">
    <property type="entry name" value="Acetyl-CoA synthetase-like"/>
    <property type="match status" value="4"/>
</dbReference>
<evidence type="ECO:0000259" key="6">
    <source>
        <dbReference type="PROSITE" id="PS50075"/>
    </source>
</evidence>
<evidence type="ECO:0000313" key="7">
    <source>
        <dbReference type="EMBL" id="KEZ40230.1"/>
    </source>
</evidence>
<evidence type="ECO:0000256" key="3">
    <source>
        <dbReference type="ARBA" id="ARBA00022553"/>
    </source>
</evidence>
<dbReference type="InterPro" id="IPR020845">
    <property type="entry name" value="AMP-binding_CS"/>
</dbReference>
<dbReference type="Gene3D" id="3.30.559.30">
    <property type="entry name" value="Nonribosomal peptide synthetase, condensation domain"/>
    <property type="match status" value="7"/>
</dbReference>